<dbReference type="InterPro" id="IPR023577">
    <property type="entry name" value="CYTH_domain"/>
</dbReference>
<dbReference type="InterPro" id="IPR033469">
    <property type="entry name" value="CYTH-like_dom_sf"/>
</dbReference>
<accession>A0A934PAV5</accession>
<evidence type="ECO:0000313" key="2">
    <source>
        <dbReference type="EMBL" id="MBJ8350307.1"/>
    </source>
</evidence>
<name>A0A934PAV5_9STRE</name>
<dbReference type="PANTHER" id="PTHR21028:SF2">
    <property type="entry name" value="CYTH DOMAIN-CONTAINING PROTEIN"/>
    <property type="match status" value="1"/>
</dbReference>
<evidence type="ECO:0000313" key="3">
    <source>
        <dbReference type="Proteomes" id="UP000644875"/>
    </source>
</evidence>
<sequence>MAKNIEIKARIKNYQKTKQLFHQLTQVEPVTLKQRDTFYHFWFGRLKLRQINEKDSQLIFYQRPNLSKSKLSNYKIWTINKPQRLDRILGIVLGRVGVVEKTRLLFLKYNVRFHLDRVTNLGDFIELEYMVVDNEPLKQAQEKVDAILEKLNVSDTDYISVAYIDLLKKEDSYDSRH</sequence>
<dbReference type="RefSeq" id="WP_199568217.1">
    <property type="nucleotide sequence ID" value="NZ_JAENBP010000009.1"/>
</dbReference>
<reference evidence="2 3" key="1">
    <citation type="journal article" date="2021" name="Int. J. Syst. Evol. Microbiol.">
        <title>Streptococcus vicugnae sp. nov., isolated from faeces of alpacas (Vicugna pacos) and cattle (Bos taurus), Streptococcus zalophi sp. nov., and Streptococcus pacificus sp. nov., isolated from respiratory tract of California sea lions (Zalophus californianus).</title>
        <authorList>
            <person name="Volokhov D.V."/>
            <person name="Zagorodnyaya T.A."/>
            <person name="Shen Z."/>
            <person name="Blom J."/>
            <person name="Furtak V.A."/>
            <person name="Eisenberg T."/>
            <person name="Fan P."/>
            <person name="Jeong K.C."/>
            <person name="Gao Y."/>
            <person name="Zhang S."/>
            <person name="Amselle M."/>
        </authorList>
    </citation>
    <scope>NUCLEOTIDE SEQUENCE [LARGE SCALE GENOMIC DNA]</scope>
    <source>
        <strain evidence="3">CSL7508-lung</strain>
    </source>
</reference>
<dbReference type="Gene3D" id="2.40.320.10">
    <property type="entry name" value="Hypothetical Protein Pfu-838710-001"/>
    <property type="match status" value="1"/>
</dbReference>
<dbReference type="CDD" id="cd07890">
    <property type="entry name" value="CYTH-like_AC_IV-like"/>
    <property type="match status" value="1"/>
</dbReference>
<evidence type="ECO:0000259" key="1">
    <source>
        <dbReference type="PROSITE" id="PS51707"/>
    </source>
</evidence>
<dbReference type="PROSITE" id="PS51707">
    <property type="entry name" value="CYTH"/>
    <property type="match status" value="1"/>
</dbReference>
<dbReference type="InterPro" id="IPR008173">
    <property type="entry name" value="Adenylyl_cyclase_CyaB"/>
</dbReference>
<feature type="domain" description="CYTH" evidence="1">
    <location>
        <begin position="2"/>
        <end position="169"/>
    </location>
</feature>
<dbReference type="Pfam" id="PF01928">
    <property type="entry name" value="CYTH"/>
    <property type="match status" value="1"/>
</dbReference>
<protein>
    <submittedName>
        <fullName evidence="2">Class IV adenylate cyclase</fullName>
    </submittedName>
</protein>
<gene>
    <name evidence="2" type="ORF">JHK64_06670</name>
</gene>
<comment type="caution">
    <text evidence="2">The sequence shown here is derived from an EMBL/GenBank/DDBJ whole genome shotgun (WGS) entry which is preliminary data.</text>
</comment>
<dbReference type="AlphaFoldDB" id="A0A934PAV5"/>
<organism evidence="2 3">
    <name type="scientific">Streptococcus zalophi</name>
    <dbReference type="NCBI Taxonomy" id="640031"/>
    <lineage>
        <taxon>Bacteria</taxon>
        <taxon>Bacillati</taxon>
        <taxon>Bacillota</taxon>
        <taxon>Bacilli</taxon>
        <taxon>Lactobacillales</taxon>
        <taxon>Streptococcaceae</taxon>
        <taxon>Streptococcus</taxon>
    </lineage>
</organism>
<keyword evidence="3" id="KW-1185">Reference proteome</keyword>
<dbReference type="Proteomes" id="UP000644875">
    <property type="component" value="Unassembled WGS sequence"/>
</dbReference>
<dbReference type="SMART" id="SM01118">
    <property type="entry name" value="CYTH"/>
    <property type="match status" value="1"/>
</dbReference>
<dbReference type="SUPFAM" id="SSF55154">
    <property type="entry name" value="CYTH-like phosphatases"/>
    <property type="match status" value="1"/>
</dbReference>
<dbReference type="EMBL" id="JAENBP010000009">
    <property type="protein sequence ID" value="MBJ8350307.1"/>
    <property type="molecule type" value="Genomic_DNA"/>
</dbReference>
<proteinExistence type="predicted"/>
<dbReference type="PANTHER" id="PTHR21028">
    <property type="entry name" value="SI:CH211-156B7.4"/>
    <property type="match status" value="1"/>
</dbReference>